<dbReference type="EMBL" id="LAZR01000108">
    <property type="protein sequence ID" value="KKN90648.1"/>
    <property type="molecule type" value="Genomic_DNA"/>
</dbReference>
<dbReference type="SUPFAM" id="SSF50998">
    <property type="entry name" value="Quinoprotein alcohol dehydrogenase-like"/>
    <property type="match status" value="1"/>
</dbReference>
<dbReference type="InterPro" id="IPR011047">
    <property type="entry name" value="Quinoprotein_ADH-like_sf"/>
</dbReference>
<protein>
    <submittedName>
        <fullName evidence="1">Uncharacterized protein</fullName>
    </submittedName>
</protein>
<name>A0A0F9XFP0_9ZZZZ</name>
<accession>A0A0F9XFP0</accession>
<sequence length="343" mass="38157">MTYAKRLLAVGLVACLVMGCREKSNARTENRGDEQVVIPVAFLITSPGRSDHYEYPFQAGPGRTGTVLIDLQERATYRIQIEWDSGERVDVPCEDVLDVTRLGSLDLYGQDDQAIVLVGAEGGTGFSTTYLGVINPRAAEVVTLALIRSHEATNPLTEVQPSANFNDSRFAAERAFLESFKHKYGYLDEEAIRWDAGNVMYAPYFWAQANGDVTDGPMTIRRLPGRHPERASVNDQLADGDIVYTAFFKGAVWAYDKDANECFVVFHPDYYYCWPTELRKAGNWLLINTRGEGLFLVDTTTWWLKRTGVHVDEVTAFTVSNGMARVNDSFALSLPAQPAEGGE</sequence>
<organism evidence="1">
    <name type="scientific">marine sediment metagenome</name>
    <dbReference type="NCBI Taxonomy" id="412755"/>
    <lineage>
        <taxon>unclassified sequences</taxon>
        <taxon>metagenomes</taxon>
        <taxon>ecological metagenomes</taxon>
    </lineage>
</organism>
<comment type="caution">
    <text evidence="1">The sequence shown here is derived from an EMBL/GenBank/DDBJ whole genome shotgun (WGS) entry which is preliminary data.</text>
</comment>
<proteinExistence type="predicted"/>
<gene>
    <name evidence="1" type="ORF">LCGC14_0225910</name>
</gene>
<dbReference type="AlphaFoldDB" id="A0A0F9XFP0"/>
<reference evidence="1" key="1">
    <citation type="journal article" date="2015" name="Nature">
        <title>Complex archaea that bridge the gap between prokaryotes and eukaryotes.</title>
        <authorList>
            <person name="Spang A."/>
            <person name="Saw J.H."/>
            <person name="Jorgensen S.L."/>
            <person name="Zaremba-Niedzwiedzka K."/>
            <person name="Martijn J."/>
            <person name="Lind A.E."/>
            <person name="van Eijk R."/>
            <person name="Schleper C."/>
            <person name="Guy L."/>
            <person name="Ettema T.J."/>
        </authorList>
    </citation>
    <scope>NUCLEOTIDE SEQUENCE</scope>
</reference>
<evidence type="ECO:0000313" key="1">
    <source>
        <dbReference type="EMBL" id="KKN90648.1"/>
    </source>
</evidence>
<dbReference type="PROSITE" id="PS51257">
    <property type="entry name" value="PROKAR_LIPOPROTEIN"/>
    <property type="match status" value="1"/>
</dbReference>